<keyword evidence="7" id="KW-1185">Reference proteome</keyword>
<dbReference type="STRING" id="856793.MICA_1121"/>
<dbReference type="Gene3D" id="3.30.465.10">
    <property type="match status" value="1"/>
</dbReference>
<dbReference type="GO" id="GO:0050660">
    <property type="term" value="F:flavin adenine dinucleotide binding"/>
    <property type="evidence" value="ECO:0007669"/>
    <property type="project" value="InterPro"/>
</dbReference>
<keyword evidence="1" id="KW-0677">Repeat</keyword>
<reference evidence="6 7" key="1">
    <citation type="journal article" date="2011" name="BMC Genomics">
        <title>Genomic insights into an obligate epibiotic bacterial predator: Micavibrio aeruginosavorus ARL-13.</title>
        <authorList>
            <person name="Wang Z."/>
            <person name="Kadouri D."/>
            <person name="Wu M."/>
        </authorList>
    </citation>
    <scope>NUCLEOTIDE SEQUENCE [LARGE SCALE GENOMIC DNA]</scope>
    <source>
        <strain evidence="6 7">ARL-13</strain>
    </source>
</reference>
<dbReference type="eggNOG" id="COG1253">
    <property type="taxonomic scope" value="Bacteria"/>
</dbReference>
<protein>
    <submittedName>
        <fullName evidence="6">CBS domain pair family protein</fullName>
    </submittedName>
</protein>
<dbReference type="InterPro" id="IPR005170">
    <property type="entry name" value="Transptr-assoc_dom"/>
</dbReference>
<organism evidence="6 7">
    <name type="scientific">Micavibrio aeruginosavorus (strain ARL-13)</name>
    <dbReference type="NCBI Taxonomy" id="856793"/>
    <lineage>
        <taxon>Bacteria</taxon>
        <taxon>Pseudomonadati</taxon>
        <taxon>Bdellovibrionota</taxon>
        <taxon>Bdellovibrionia</taxon>
        <taxon>Bdellovibrionales</taxon>
        <taxon>Pseudobdellovibrionaceae</taxon>
        <taxon>Micavibrio</taxon>
    </lineage>
</organism>
<dbReference type="InterPro" id="IPR036318">
    <property type="entry name" value="FAD-bd_PCMH-like_sf"/>
</dbReference>
<evidence type="ECO:0000256" key="1">
    <source>
        <dbReference type="ARBA" id="ARBA00022737"/>
    </source>
</evidence>
<dbReference type="PANTHER" id="PTHR22777:SF27">
    <property type="entry name" value="MAGNESIUM AND COBALT EFFLUX PROTEIN CORC"/>
    <property type="match status" value="1"/>
</dbReference>
<dbReference type="InterPro" id="IPR046342">
    <property type="entry name" value="CBS_dom_sf"/>
</dbReference>
<evidence type="ECO:0000313" key="6">
    <source>
        <dbReference type="EMBL" id="AEP09449.1"/>
    </source>
</evidence>
<evidence type="ECO:0000256" key="4">
    <source>
        <dbReference type="SAM" id="MobiDB-lite"/>
    </source>
</evidence>
<dbReference type="GO" id="GO:0005886">
    <property type="term" value="C:plasma membrane"/>
    <property type="evidence" value="ECO:0007669"/>
    <property type="project" value="TreeGrafter"/>
</dbReference>
<dbReference type="Proteomes" id="UP000009286">
    <property type="component" value="Chromosome"/>
</dbReference>
<dbReference type="InterPro" id="IPR000644">
    <property type="entry name" value="CBS_dom"/>
</dbReference>
<dbReference type="SUPFAM" id="SSF56176">
    <property type="entry name" value="FAD-binding/transporter-associated domain-like"/>
    <property type="match status" value="1"/>
</dbReference>
<dbReference type="SUPFAM" id="SSF54631">
    <property type="entry name" value="CBS-domain pair"/>
    <property type="match status" value="1"/>
</dbReference>
<feature type="domain" description="CBS" evidence="5">
    <location>
        <begin position="162"/>
        <end position="219"/>
    </location>
</feature>
<evidence type="ECO:0000256" key="2">
    <source>
        <dbReference type="ARBA" id="ARBA00023122"/>
    </source>
</evidence>
<dbReference type="KEGG" id="mai:MICA_1121"/>
<feature type="compositionally biased region" description="Basic and acidic residues" evidence="4">
    <location>
        <begin position="27"/>
        <end position="37"/>
    </location>
</feature>
<dbReference type="FunFam" id="3.10.580.10:FF:000002">
    <property type="entry name" value="Magnesium/cobalt efflux protein CorC"/>
    <property type="match status" value="1"/>
</dbReference>
<evidence type="ECO:0000313" key="7">
    <source>
        <dbReference type="Proteomes" id="UP000009286"/>
    </source>
</evidence>
<evidence type="ECO:0000259" key="5">
    <source>
        <dbReference type="PROSITE" id="PS51371"/>
    </source>
</evidence>
<dbReference type="PROSITE" id="PS51371">
    <property type="entry name" value="CBS"/>
    <property type="match status" value="2"/>
</dbReference>
<dbReference type="AlphaFoldDB" id="G2KPE9"/>
<accession>G2KPE9</accession>
<dbReference type="Gene3D" id="3.10.580.10">
    <property type="entry name" value="CBS-domain"/>
    <property type="match status" value="1"/>
</dbReference>
<name>G2KPE9_MICAA</name>
<sequence>MTQNDDNDPSGSRPGGTGSSGYGSHPSRHEPSGDPKKSILTHIRSLLGSTKAPAHLRDDLAEYVANTQDDASLSVANHERTLISNVLDLRDMRAVDVMIPRVDIVAIDIGIAESELFSLLSEKQFSRFPVFRESLDDVIGTVHIKDILSTTLRKEPLVLENLVRDVPIVSPSMHVLDLLLEMKQTRRHMALVVDEFGGIDGLVTIGDIIEAIVGDVEDEHNTMGTDPTLTVNHDGSIVADGRYDVEEFEERFGEFMTEEERESIDTLGGLVFAIAGRVPSRGEILTHEESGIVFEILDADARRVKRLRVKNIKSAATSD</sequence>
<dbReference type="HOGENOM" id="CLU_015237_3_1_5"/>
<dbReference type="CDD" id="cd04590">
    <property type="entry name" value="CBS_pair_CorC_HlyC_assoc"/>
    <property type="match status" value="1"/>
</dbReference>
<dbReference type="PANTHER" id="PTHR22777">
    <property type="entry name" value="HEMOLYSIN-RELATED"/>
    <property type="match status" value="1"/>
</dbReference>
<keyword evidence="2 3" id="KW-0129">CBS domain</keyword>
<dbReference type="SMART" id="SM01091">
    <property type="entry name" value="CorC_HlyC"/>
    <property type="match status" value="1"/>
</dbReference>
<dbReference type="Pfam" id="PF03471">
    <property type="entry name" value="CorC_HlyC"/>
    <property type="match status" value="1"/>
</dbReference>
<feature type="region of interest" description="Disordered" evidence="4">
    <location>
        <begin position="1"/>
        <end position="37"/>
    </location>
</feature>
<evidence type="ECO:0000256" key="3">
    <source>
        <dbReference type="PROSITE-ProRule" id="PRU00703"/>
    </source>
</evidence>
<proteinExistence type="predicted"/>
<dbReference type="InterPro" id="IPR044751">
    <property type="entry name" value="Ion_transp-like_CBS"/>
</dbReference>
<feature type="domain" description="CBS" evidence="5">
    <location>
        <begin position="98"/>
        <end position="157"/>
    </location>
</feature>
<dbReference type="InterPro" id="IPR016169">
    <property type="entry name" value="FAD-bd_PCMH_sub2"/>
</dbReference>
<dbReference type="SMART" id="SM00116">
    <property type="entry name" value="CBS"/>
    <property type="match status" value="2"/>
</dbReference>
<dbReference type="EMBL" id="CP002382">
    <property type="protein sequence ID" value="AEP09449.1"/>
    <property type="molecule type" value="Genomic_DNA"/>
</dbReference>
<gene>
    <name evidence="6" type="ordered locus">MICA_1121</name>
</gene>
<dbReference type="Pfam" id="PF00571">
    <property type="entry name" value="CBS"/>
    <property type="match status" value="2"/>
</dbReference>
<dbReference type="RefSeq" id="WP_014102672.1">
    <property type="nucleotide sequence ID" value="NC_016026.1"/>
</dbReference>